<feature type="compositionally biased region" description="Basic and acidic residues" evidence="1">
    <location>
        <begin position="98"/>
        <end position="113"/>
    </location>
</feature>
<dbReference type="AlphaFoldDB" id="A0A2I0A2S9"/>
<dbReference type="OrthoDB" id="783251at2759"/>
<name>A0A2I0A2S9_9ASPA</name>
<dbReference type="PANTHER" id="PTHR34190">
    <property type="entry name" value="EXPRESSED PROTEIN"/>
    <property type="match status" value="1"/>
</dbReference>
<feature type="compositionally biased region" description="Low complexity" evidence="1">
    <location>
        <begin position="47"/>
        <end position="61"/>
    </location>
</feature>
<evidence type="ECO:0000313" key="2">
    <source>
        <dbReference type="EMBL" id="PKA49855.1"/>
    </source>
</evidence>
<accession>A0A2I0A2S9</accession>
<feature type="compositionally biased region" description="Low complexity" evidence="1">
    <location>
        <begin position="23"/>
        <end position="39"/>
    </location>
</feature>
<proteinExistence type="predicted"/>
<dbReference type="EMBL" id="KZ452037">
    <property type="protein sequence ID" value="PKA49855.1"/>
    <property type="molecule type" value="Genomic_DNA"/>
</dbReference>
<sequence length="136" mass="15096">MTVLSRLERLELMLEHLEEKRASGAAGRRYASKASSSAGVGTPAIEGGRSPTRSSPGSSFRSMEELAVETQLKGSLIDRVLLLESRLLKLEEAIENERRREKEIFPMSSDKRSPKSLKSMLKCCINEKSSKSRPDS</sequence>
<feature type="region of interest" description="Disordered" evidence="1">
    <location>
        <begin position="21"/>
        <end position="62"/>
    </location>
</feature>
<evidence type="ECO:0000256" key="1">
    <source>
        <dbReference type="SAM" id="MobiDB-lite"/>
    </source>
</evidence>
<organism evidence="2 3">
    <name type="scientific">Apostasia shenzhenica</name>
    <dbReference type="NCBI Taxonomy" id="1088818"/>
    <lineage>
        <taxon>Eukaryota</taxon>
        <taxon>Viridiplantae</taxon>
        <taxon>Streptophyta</taxon>
        <taxon>Embryophyta</taxon>
        <taxon>Tracheophyta</taxon>
        <taxon>Spermatophyta</taxon>
        <taxon>Magnoliopsida</taxon>
        <taxon>Liliopsida</taxon>
        <taxon>Asparagales</taxon>
        <taxon>Orchidaceae</taxon>
        <taxon>Apostasioideae</taxon>
        <taxon>Apostasia</taxon>
    </lineage>
</organism>
<keyword evidence="3" id="KW-1185">Reference proteome</keyword>
<dbReference type="PANTHER" id="PTHR34190:SF4">
    <property type="entry name" value="EXPRESSED PROTEIN"/>
    <property type="match status" value="1"/>
</dbReference>
<protein>
    <submittedName>
        <fullName evidence="2">Uncharacterized protein</fullName>
    </submittedName>
</protein>
<evidence type="ECO:0000313" key="3">
    <source>
        <dbReference type="Proteomes" id="UP000236161"/>
    </source>
</evidence>
<dbReference type="Proteomes" id="UP000236161">
    <property type="component" value="Unassembled WGS sequence"/>
</dbReference>
<gene>
    <name evidence="2" type="ORF">AXF42_Ash004397</name>
</gene>
<feature type="region of interest" description="Disordered" evidence="1">
    <location>
        <begin position="98"/>
        <end position="136"/>
    </location>
</feature>
<reference evidence="2 3" key="1">
    <citation type="journal article" date="2017" name="Nature">
        <title>The Apostasia genome and the evolution of orchids.</title>
        <authorList>
            <person name="Zhang G.Q."/>
            <person name="Liu K.W."/>
            <person name="Li Z."/>
            <person name="Lohaus R."/>
            <person name="Hsiao Y.Y."/>
            <person name="Niu S.C."/>
            <person name="Wang J.Y."/>
            <person name="Lin Y.C."/>
            <person name="Xu Q."/>
            <person name="Chen L.J."/>
            <person name="Yoshida K."/>
            <person name="Fujiwara S."/>
            <person name="Wang Z.W."/>
            <person name="Zhang Y.Q."/>
            <person name="Mitsuda N."/>
            <person name="Wang M."/>
            <person name="Liu G.H."/>
            <person name="Pecoraro L."/>
            <person name="Huang H.X."/>
            <person name="Xiao X.J."/>
            <person name="Lin M."/>
            <person name="Wu X.Y."/>
            <person name="Wu W.L."/>
            <person name="Chen Y.Y."/>
            <person name="Chang S.B."/>
            <person name="Sakamoto S."/>
            <person name="Ohme-Takagi M."/>
            <person name="Yagi M."/>
            <person name="Zeng S.J."/>
            <person name="Shen C.Y."/>
            <person name="Yeh C.M."/>
            <person name="Luo Y.B."/>
            <person name="Tsai W.C."/>
            <person name="Van de Peer Y."/>
            <person name="Liu Z.J."/>
        </authorList>
    </citation>
    <scope>NUCLEOTIDE SEQUENCE [LARGE SCALE GENOMIC DNA]</scope>
    <source>
        <strain evidence="3">cv. Shenzhen</strain>
        <tissue evidence="2">Stem</tissue>
    </source>
</reference>